<reference evidence="2" key="1">
    <citation type="submission" date="2011-04" db="EMBL/GenBank/DDBJ databases">
        <title>Evolution of plant cell wall degrading machinery underlies the functional diversity of forest fungi.</title>
        <authorList>
            <consortium name="US DOE Joint Genome Institute (JGI-PGF)"/>
            <person name="Eastwood D.C."/>
            <person name="Floudas D."/>
            <person name="Binder M."/>
            <person name="Majcherczyk A."/>
            <person name="Schneider P."/>
            <person name="Aerts A."/>
            <person name="Asiegbu F.O."/>
            <person name="Baker S.E."/>
            <person name="Barry K."/>
            <person name="Bendiksby M."/>
            <person name="Blumentritt M."/>
            <person name="Coutinho P.M."/>
            <person name="Cullen D."/>
            <person name="Cullen D."/>
            <person name="Gathman A."/>
            <person name="Goodell B."/>
            <person name="Henrissat B."/>
            <person name="Ihrmark K."/>
            <person name="Kauserud H."/>
            <person name="Kohler A."/>
            <person name="LaButti K."/>
            <person name="Lapidus A."/>
            <person name="Lavin J.L."/>
            <person name="Lee Y.-H."/>
            <person name="Lindquist E."/>
            <person name="Lilly W."/>
            <person name="Lucas S."/>
            <person name="Morin E."/>
            <person name="Murat C."/>
            <person name="Oguiza J.A."/>
            <person name="Park J."/>
            <person name="Pisabarro A.G."/>
            <person name="Riley R."/>
            <person name="Rosling A."/>
            <person name="Salamov A."/>
            <person name="Schmidt O."/>
            <person name="Schmutz J."/>
            <person name="Skrede I."/>
            <person name="Stenlid J."/>
            <person name="Wiebenga A."/>
            <person name="Xie X."/>
            <person name="Kues U."/>
            <person name="Hibbett D.S."/>
            <person name="Hoffmeister D."/>
            <person name="Hogberg N."/>
            <person name="Martin F."/>
            <person name="Grigoriev I.V."/>
            <person name="Watkinson S.C."/>
        </authorList>
    </citation>
    <scope>NUCLEOTIDE SEQUENCE</scope>
    <source>
        <strain evidence="2">S7.9</strain>
    </source>
</reference>
<name>F8PCP8_SERL9</name>
<proteinExistence type="predicted"/>
<dbReference type="OrthoDB" id="2641988at2759"/>
<dbReference type="GeneID" id="18812980"/>
<gene>
    <name evidence="2" type="ORF">SERLADRAFT_411914</name>
</gene>
<dbReference type="PANTHER" id="PTHR31912:SF34">
    <property type="entry name" value="NOTOCHORD-RELATED PROTEIN"/>
    <property type="match status" value="1"/>
</dbReference>
<dbReference type="Proteomes" id="UP000008064">
    <property type="component" value="Unassembled WGS sequence"/>
</dbReference>
<dbReference type="KEGG" id="sla:SERLADRAFT_411914"/>
<protein>
    <submittedName>
        <fullName evidence="2">Uncharacterized protein</fullName>
    </submittedName>
</protein>
<sequence>MRRCHLAGYDSSKKHIRHIARLRSEPGSILHWAPSLPPSQSSPAPQTPLQNIFCPDSASPHHRHLSPYSKPPPQLSNGPQDQPLLLRELWGSNSGLCTFKLLPDVDIYHEIRESLSKGDRPFSCCLRPETEELGIEGDGDDFGIECPVHQPIHGHLKSSPRLRFSHAQKKAVLSWAKELSAHNVPTLHALKKCQERICKLVGNPTEKKTTNSGNVFYQNSVARVIANDYSNPITRCSMQDYPEEGDGSMSQAHHGTKMLHDLPPSLAAPSILINGKIYSVDELLQQSNGAYFIPKKIFQSQDQLGIVETLAIGHSVVPSEAGFIVDPECIIAPTLTFVRTFKEIQANSQEFTGFTAGRLVLTVPLIIFMDDVSGNVSKQWNKHHVVYLSNASMPREILEKEFSVQFVSSSPHAAPMELMKGVTDSIREAADLGVITWDCKYEQEVMLLPYVLFVAGDNPMHAEECSHSGLKSNFFCRTCKVGGTQAQKKTNEGYRNIFKCGPPRTPEETREQIHRQVDSSLESGGTNKVKTAATTGIRNSTSASIVQQLLALGKQLHKREPGKPALPETEVCQRL</sequence>
<dbReference type="EMBL" id="GL945445">
    <property type="protein sequence ID" value="EGO18997.1"/>
    <property type="molecule type" value="Genomic_DNA"/>
</dbReference>
<organism>
    <name type="scientific">Serpula lacrymans var. lacrymans (strain S7.9)</name>
    <name type="common">Dry rot fungus</name>
    <dbReference type="NCBI Taxonomy" id="578457"/>
    <lineage>
        <taxon>Eukaryota</taxon>
        <taxon>Fungi</taxon>
        <taxon>Dikarya</taxon>
        <taxon>Basidiomycota</taxon>
        <taxon>Agaricomycotina</taxon>
        <taxon>Agaricomycetes</taxon>
        <taxon>Agaricomycetidae</taxon>
        <taxon>Boletales</taxon>
        <taxon>Coniophorineae</taxon>
        <taxon>Serpulaceae</taxon>
        <taxon>Serpula</taxon>
    </lineage>
</organism>
<evidence type="ECO:0000256" key="1">
    <source>
        <dbReference type="SAM" id="MobiDB-lite"/>
    </source>
</evidence>
<feature type="region of interest" description="Disordered" evidence="1">
    <location>
        <begin position="31"/>
        <end position="81"/>
    </location>
</feature>
<feature type="compositionally biased region" description="Low complexity" evidence="1">
    <location>
        <begin position="38"/>
        <end position="50"/>
    </location>
</feature>
<dbReference type="AlphaFoldDB" id="F8PCP8"/>
<accession>F8PCP8</accession>
<dbReference type="RefSeq" id="XP_007324221.1">
    <property type="nucleotide sequence ID" value="XM_007324159.1"/>
</dbReference>
<dbReference type="HOGENOM" id="CLU_451355_0_0_1"/>
<dbReference type="PANTHER" id="PTHR31912">
    <property type="entry name" value="IP13529P"/>
    <property type="match status" value="1"/>
</dbReference>
<evidence type="ECO:0000313" key="2">
    <source>
        <dbReference type="EMBL" id="EGO18997.1"/>
    </source>
</evidence>